<keyword evidence="6 9" id="KW-1133">Transmembrane helix</keyword>
<evidence type="ECO:0000256" key="5">
    <source>
        <dbReference type="ARBA" id="ARBA00022692"/>
    </source>
</evidence>
<dbReference type="InterPro" id="IPR007387">
    <property type="entry name" value="TRAP_DctQ"/>
</dbReference>
<evidence type="ECO:0000256" key="1">
    <source>
        <dbReference type="ARBA" id="ARBA00004429"/>
    </source>
</evidence>
<accession>A0A9D2MZ52</accession>
<evidence type="ECO:0000256" key="6">
    <source>
        <dbReference type="ARBA" id="ARBA00022989"/>
    </source>
</evidence>
<organism evidence="11 12">
    <name type="scientific">Candidatus Enterocloster excrementipullorum</name>
    <dbReference type="NCBI Taxonomy" id="2838559"/>
    <lineage>
        <taxon>Bacteria</taxon>
        <taxon>Bacillati</taxon>
        <taxon>Bacillota</taxon>
        <taxon>Clostridia</taxon>
        <taxon>Lachnospirales</taxon>
        <taxon>Lachnospiraceae</taxon>
        <taxon>Enterocloster</taxon>
    </lineage>
</organism>
<dbReference type="GO" id="GO:0022857">
    <property type="term" value="F:transmembrane transporter activity"/>
    <property type="evidence" value="ECO:0007669"/>
    <property type="project" value="TreeGrafter"/>
</dbReference>
<name>A0A9D2MZ52_9FIRM</name>
<reference evidence="11" key="2">
    <citation type="submission" date="2021-04" db="EMBL/GenBank/DDBJ databases">
        <authorList>
            <person name="Gilroy R."/>
        </authorList>
    </citation>
    <scope>NUCLEOTIDE SEQUENCE</scope>
    <source>
        <strain evidence="11">CHK180-15479</strain>
    </source>
</reference>
<comment type="similarity">
    <text evidence="8">Belongs to the TRAP transporter small permease family.</text>
</comment>
<evidence type="ECO:0000256" key="8">
    <source>
        <dbReference type="ARBA" id="ARBA00038436"/>
    </source>
</evidence>
<comment type="caution">
    <text evidence="11">The sequence shown here is derived from an EMBL/GenBank/DDBJ whole genome shotgun (WGS) entry which is preliminary data.</text>
</comment>
<evidence type="ECO:0000313" key="11">
    <source>
        <dbReference type="EMBL" id="HJC06044.1"/>
    </source>
</evidence>
<evidence type="ECO:0000259" key="10">
    <source>
        <dbReference type="Pfam" id="PF04290"/>
    </source>
</evidence>
<keyword evidence="3" id="KW-1003">Cell membrane</keyword>
<dbReference type="Pfam" id="PF04290">
    <property type="entry name" value="DctQ"/>
    <property type="match status" value="1"/>
</dbReference>
<dbReference type="GO" id="GO:0015740">
    <property type="term" value="P:C4-dicarboxylate transport"/>
    <property type="evidence" value="ECO:0007669"/>
    <property type="project" value="TreeGrafter"/>
</dbReference>
<reference evidence="11" key="1">
    <citation type="journal article" date="2021" name="PeerJ">
        <title>Extensive microbial diversity within the chicken gut microbiome revealed by metagenomics and culture.</title>
        <authorList>
            <person name="Gilroy R."/>
            <person name="Ravi A."/>
            <person name="Getino M."/>
            <person name="Pursley I."/>
            <person name="Horton D.L."/>
            <person name="Alikhan N.F."/>
            <person name="Baker D."/>
            <person name="Gharbi K."/>
            <person name="Hall N."/>
            <person name="Watson M."/>
            <person name="Adriaenssens E.M."/>
            <person name="Foster-Nyarko E."/>
            <person name="Jarju S."/>
            <person name="Secka A."/>
            <person name="Antonio M."/>
            <person name="Oren A."/>
            <person name="Chaudhuri R.R."/>
            <person name="La Ragione R."/>
            <person name="Hildebrand F."/>
            <person name="Pallen M.J."/>
        </authorList>
    </citation>
    <scope>NUCLEOTIDE SEQUENCE</scope>
    <source>
        <strain evidence="11">CHK180-15479</strain>
    </source>
</reference>
<sequence>MLTGVKKTLVTIFNILYKLIYGYARWVLAIVIVIICAQVFARNILRSNIRWNQEVALLLTIWMAFLGIAIGAEKNLHIAVELFYDRFPKPFQKWVDKLNQIIVILVGMFFTVYGTRMVISAWNSSLPVTHWPSSLMYIMIPVSGLCMIYFQLLDMLGLKKYKDTGDEKEEKNES</sequence>
<evidence type="ECO:0000256" key="3">
    <source>
        <dbReference type="ARBA" id="ARBA00022475"/>
    </source>
</evidence>
<dbReference type="Proteomes" id="UP000823910">
    <property type="component" value="Unassembled WGS sequence"/>
</dbReference>
<dbReference type="PANTHER" id="PTHR35011:SF11">
    <property type="entry name" value="TRAP TRANSPORTER SMALL PERMEASE PROTEIN"/>
    <property type="match status" value="1"/>
</dbReference>
<dbReference type="GO" id="GO:0005886">
    <property type="term" value="C:plasma membrane"/>
    <property type="evidence" value="ECO:0007669"/>
    <property type="project" value="UniProtKB-SubCell"/>
</dbReference>
<gene>
    <name evidence="11" type="ORF">H9704_07805</name>
</gene>
<evidence type="ECO:0000256" key="2">
    <source>
        <dbReference type="ARBA" id="ARBA00022448"/>
    </source>
</evidence>
<evidence type="ECO:0000256" key="4">
    <source>
        <dbReference type="ARBA" id="ARBA00022519"/>
    </source>
</evidence>
<feature type="domain" description="Tripartite ATP-independent periplasmic transporters DctQ component" evidence="10">
    <location>
        <begin position="32"/>
        <end position="156"/>
    </location>
</feature>
<keyword evidence="5 9" id="KW-0812">Transmembrane</keyword>
<dbReference type="AlphaFoldDB" id="A0A9D2MZ52"/>
<proteinExistence type="inferred from homology"/>
<evidence type="ECO:0000313" key="12">
    <source>
        <dbReference type="Proteomes" id="UP000823910"/>
    </source>
</evidence>
<dbReference type="PANTHER" id="PTHR35011">
    <property type="entry name" value="2,3-DIKETO-L-GULONATE TRAP TRANSPORTER SMALL PERMEASE PROTEIN YIAM"/>
    <property type="match status" value="1"/>
</dbReference>
<comment type="subcellular location">
    <subcellularLocation>
        <location evidence="1">Cell inner membrane</location>
        <topology evidence="1">Multi-pass membrane protein</topology>
    </subcellularLocation>
</comment>
<feature type="transmembrane region" description="Helical" evidence="9">
    <location>
        <begin position="101"/>
        <end position="122"/>
    </location>
</feature>
<dbReference type="EMBL" id="DWWT01000034">
    <property type="protein sequence ID" value="HJC06044.1"/>
    <property type="molecule type" value="Genomic_DNA"/>
</dbReference>
<feature type="transmembrane region" description="Helical" evidence="9">
    <location>
        <begin position="134"/>
        <end position="152"/>
    </location>
</feature>
<evidence type="ECO:0000256" key="9">
    <source>
        <dbReference type="SAM" id="Phobius"/>
    </source>
</evidence>
<keyword evidence="7 9" id="KW-0472">Membrane</keyword>
<evidence type="ECO:0000256" key="7">
    <source>
        <dbReference type="ARBA" id="ARBA00023136"/>
    </source>
</evidence>
<keyword evidence="2" id="KW-0813">Transport</keyword>
<protein>
    <submittedName>
        <fullName evidence="11">TRAP transporter small permease</fullName>
    </submittedName>
</protein>
<feature type="transmembrane region" description="Helical" evidence="9">
    <location>
        <begin position="20"/>
        <end position="41"/>
    </location>
</feature>
<dbReference type="InterPro" id="IPR055348">
    <property type="entry name" value="DctQ"/>
</dbReference>
<keyword evidence="4" id="KW-0997">Cell inner membrane</keyword>
<feature type="transmembrane region" description="Helical" evidence="9">
    <location>
        <begin position="61"/>
        <end position="80"/>
    </location>
</feature>